<gene>
    <name evidence="1" type="ORF">B0J13DRAFT_663866</name>
</gene>
<proteinExistence type="predicted"/>
<dbReference type="EMBL" id="JAGMUU010000075">
    <property type="protein sequence ID" value="KAH7109243.1"/>
    <property type="molecule type" value="Genomic_DNA"/>
</dbReference>
<dbReference type="OrthoDB" id="4573177at2759"/>
<dbReference type="Proteomes" id="UP000717696">
    <property type="component" value="Unassembled WGS sequence"/>
</dbReference>
<protein>
    <submittedName>
        <fullName evidence="1">Uncharacterized protein</fullName>
    </submittedName>
</protein>
<sequence length="106" mass="11568">MELAEGAVQKQGPGIVLFKNSHYRTYLSPLSLHSNLARELTDTIHLSPRRLFAMTAIVDSSTQAAPNMTPDYEVKLLLKPTAVLGPNKELTSTVLSTFDMPQASPS</sequence>
<reference evidence="1" key="1">
    <citation type="journal article" date="2021" name="Nat. Commun.">
        <title>Genetic determinants of endophytism in the Arabidopsis root mycobiome.</title>
        <authorList>
            <person name="Mesny F."/>
            <person name="Miyauchi S."/>
            <person name="Thiergart T."/>
            <person name="Pickel B."/>
            <person name="Atanasova L."/>
            <person name="Karlsson M."/>
            <person name="Huettel B."/>
            <person name="Barry K.W."/>
            <person name="Haridas S."/>
            <person name="Chen C."/>
            <person name="Bauer D."/>
            <person name="Andreopoulos W."/>
            <person name="Pangilinan J."/>
            <person name="LaButti K."/>
            <person name="Riley R."/>
            <person name="Lipzen A."/>
            <person name="Clum A."/>
            <person name="Drula E."/>
            <person name="Henrissat B."/>
            <person name="Kohler A."/>
            <person name="Grigoriev I.V."/>
            <person name="Martin F.M."/>
            <person name="Hacquard S."/>
        </authorList>
    </citation>
    <scope>NUCLEOTIDE SEQUENCE</scope>
    <source>
        <strain evidence="1">MPI-CAGE-AT-0021</strain>
    </source>
</reference>
<evidence type="ECO:0000313" key="1">
    <source>
        <dbReference type="EMBL" id="KAH7109243.1"/>
    </source>
</evidence>
<evidence type="ECO:0000313" key="2">
    <source>
        <dbReference type="Proteomes" id="UP000717696"/>
    </source>
</evidence>
<name>A0A9P9CY79_9HYPO</name>
<keyword evidence="2" id="KW-1185">Reference proteome</keyword>
<comment type="caution">
    <text evidence="1">The sequence shown here is derived from an EMBL/GenBank/DDBJ whole genome shotgun (WGS) entry which is preliminary data.</text>
</comment>
<dbReference type="AlphaFoldDB" id="A0A9P9CY79"/>
<organism evidence="1 2">
    <name type="scientific">Dactylonectria estremocensis</name>
    <dbReference type="NCBI Taxonomy" id="1079267"/>
    <lineage>
        <taxon>Eukaryota</taxon>
        <taxon>Fungi</taxon>
        <taxon>Dikarya</taxon>
        <taxon>Ascomycota</taxon>
        <taxon>Pezizomycotina</taxon>
        <taxon>Sordariomycetes</taxon>
        <taxon>Hypocreomycetidae</taxon>
        <taxon>Hypocreales</taxon>
        <taxon>Nectriaceae</taxon>
        <taxon>Dactylonectria</taxon>
    </lineage>
</organism>
<accession>A0A9P9CY79</accession>